<feature type="transmembrane region" description="Helical" evidence="1">
    <location>
        <begin position="196"/>
        <end position="215"/>
    </location>
</feature>
<reference evidence="3 4" key="1">
    <citation type="submission" date="2014-07" db="EMBL/GenBank/DDBJ databases">
        <authorList>
            <person name="Zhang J.E."/>
            <person name="Yang H."/>
            <person name="Guo J."/>
            <person name="Deng Z."/>
            <person name="Luo H."/>
            <person name="Luo M."/>
            <person name="Zhao B."/>
        </authorList>
    </citation>
    <scope>NUCLEOTIDE SEQUENCE [LARGE SCALE GENOMIC DNA]</scope>
    <source>
        <strain evidence="3 4">1CP</strain>
    </source>
</reference>
<feature type="transmembrane region" description="Helical" evidence="1">
    <location>
        <begin position="116"/>
        <end position="141"/>
    </location>
</feature>
<evidence type="ECO:0000259" key="2">
    <source>
        <dbReference type="Pfam" id="PF01970"/>
    </source>
</evidence>
<organism evidence="3 4">
    <name type="scientific">Rhodococcus opacus</name>
    <name type="common">Nocardia opaca</name>
    <dbReference type="NCBI Taxonomy" id="37919"/>
    <lineage>
        <taxon>Bacteria</taxon>
        <taxon>Bacillati</taxon>
        <taxon>Actinomycetota</taxon>
        <taxon>Actinomycetes</taxon>
        <taxon>Mycobacteriales</taxon>
        <taxon>Nocardiaceae</taxon>
        <taxon>Rhodococcus</taxon>
    </lineage>
</organism>
<dbReference type="PATRIC" id="fig|37919.13.peg.1539"/>
<gene>
    <name evidence="3" type="ORF">R1CP_07545</name>
</gene>
<protein>
    <recommendedName>
        <fullName evidence="2">DUF112 domain-containing protein</fullName>
    </recommendedName>
</protein>
<feature type="transmembrane region" description="Helical" evidence="1">
    <location>
        <begin position="147"/>
        <end position="163"/>
    </location>
</feature>
<feature type="transmembrane region" description="Helical" evidence="1">
    <location>
        <begin position="365"/>
        <end position="383"/>
    </location>
</feature>
<dbReference type="RefSeq" id="WP_231137827.1">
    <property type="nucleotide sequence ID" value="NZ_CP009111.1"/>
</dbReference>
<keyword evidence="1" id="KW-0472">Membrane</keyword>
<keyword evidence="1" id="KW-0812">Transmembrane</keyword>
<dbReference type="EMBL" id="CP009111">
    <property type="protein sequence ID" value="ANS26230.1"/>
    <property type="molecule type" value="Genomic_DNA"/>
</dbReference>
<keyword evidence="1" id="KW-1133">Transmembrane helix</keyword>
<feature type="domain" description="DUF112" evidence="2">
    <location>
        <begin position="22"/>
        <end position="441"/>
    </location>
</feature>
<evidence type="ECO:0000256" key="1">
    <source>
        <dbReference type="SAM" id="Phobius"/>
    </source>
</evidence>
<evidence type="ECO:0000313" key="4">
    <source>
        <dbReference type="Proteomes" id="UP000186108"/>
    </source>
</evidence>
<feature type="transmembrane region" description="Helical" evidence="1">
    <location>
        <begin position="16"/>
        <end position="36"/>
    </location>
</feature>
<feature type="transmembrane region" description="Helical" evidence="1">
    <location>
        <begin position="421"/>
        <end position="439"/>
    </location>
</feature>
<feature type="transmembrane region" description="Helical" evidence="1">
    <location>
        <begin position="48"/>
        <end position="72"/>
    </location>
</feature>
<feature type="transmembrane region" description="Helical" evidence="1">
    <location>
        <begin position="446"/>
        <end position="465"/>
    </location>
</feature>
<accession>A0A1B1K0T8</accession>
<dbReference type="Pfam" id="PF01970">
    <property type="entry name" value="TctA"/>
    <property type="match status" value="1"/>
</dbReference>
<proteinExistence type="predicted"/>
<sequence length="466" mass="48546">MRDGRTIMSVLFTNDVLIAIALGVIGAIVFSLIGLVSGTDETATIAPLTLLVILLGAPPAAVFTFFLAGAVAKHMTHAVPTTLLGIPGDTMAVPLMREARLLRSLGVPHIALRKAISGAIISAFIAVPVAVLFATLLAPVADTVQSVAPWLFLVAAIAIACTSPGRWSGVAALVPFVVLILALKSLTTSYDVSLNISYFLGIAVGPLIADLFLVLGASGRKDMSRTEPATVWLAPEIKGWKGYFPNPFRMLDGKQTAQVAATATVSSATFVFSPVAMTVLMGEVVGSRVKQGYHRLTSVIAARNGTTESTYIAEALIPLIAFGLPLSPVAAGPAAPLFNAPPVFTTDDGTGQIRNLSTALTNWEFLLYGLGAVVIAAIIAYPFAMNFAHRAATLVVRYVSHEAIIATFTGLVVVISVWEGGILGLAVTLTVGLVGGLLSRAFTIHAGVLFMGYYVAVLSVPAILAL</sequence>
<dbReference type="AlphaFoldDB" id="A0A1B1K0T8"/>
<dbReference type="InterPro" id="IPR002823">
    <property type="entry name" value="DUF112_TM"/>
</dbReference>
<feature type="transmembrane region" description="Helical" evidence="1">
    <location>
        <begin position="395"/>
        <end position="415"/>
    </location>
</feature>
<name>A0A1B1K0T8_RHOOP</name>
<feature type="transmembrane region" description="Helical" evidence="1">
    <location>
        <begin position="259"/>
        <end position="281"/>
    </location>
</feature>
<dbReference type="Proteomes" id="UP000186108">
    <property type="component" value="Chromosome"/>
</dbReference>
<evidence type="ECO:0000313" key="3">
    <source>
        <dbReference type="EMBL" id="ANS26230.1"/>
    </source>
</evidence>